<proteinExistence type="predicted"/>
<evidence type="ECO:0000313" key="3">
    <source>
        <dbReference type="RefSeq" id="XP_015081427.1"/>
    </source>
</evidence>
<protein>
    <submittedName>
        <fullName evidence="3">Heterogeneous nuclear ribonucleoprotein A3 homolog 2-like</fullName>
    </submittedName>
</protein>
<gene>
    <name evidence="3" type="primary">LOC107025076</name>
</gene>
<dbReference type="Proteomes" id="UP000694930">
    <property type="component" value="Chromosome 7"/>
</dbReference>
<accession>A0ABM1H7C8</accession>
<feature type="region of interest" description="Disordered" evidence="1">
    <location>
        <begin position="77"/>
        <end position="152"/>
    </location>
</feature>
<organism evidence="2 3">
    <name type="scientific">Solanum pennellii</name>
    <name type="common">Tomato</name>
    <name type="synonym">Lycopersicon pennellii</name>
    <dbReference type="NCBI Taxonomy" id="28526"/>
    <lineage>
        <taxon>Eukaryota</taxon>
        <taxon>Viridiplantae</taxon>
        <taxon>Streptophyta</taxon>
        <taxon>Embryophyta</taxon>
        <taxon>Tracheophyta</taxon>
        <taxon>Spermatophyta</taxon>
        <taxon>Magnoliopsida</taxon>
        <taxon>eudicotyledons</taxon>
        <taxon>Gunneridae</taxon>
        <taxon>Pentapetalae</taxon>
        <taxon>asterids</taxon>
        <taxon>lamiids</taxon>
        <taxon>Solanales</taxon>
        <taxon>Solanaceae</taxon>
        <taxon>Solanoideae</taxon>
        <taxon>Solaneae</taxon>
        <taxon>Solanum</taxon>
        <taxon>Solanum subgen. Lycopersicon</taxon>
    </lineage>
</organism>
<evidence type="ECO:0000256" key="1">
    <source>
        <dbReference type="SAM" id="MobiDB-lite"/>
    </source>
</evidence>
<feature type="compositionally biased region" description="Gly residues" evidence="1">
    <location>
        <begin position="99"/>
        <end position="121"/>
    </location>
</feature>
<dbReference type="GeneID" id="107025076"/>
<reference evidence="2" key="1">
    <citation type="journal article" date="2014" name="Nat. Genet.">
        <title>The genome of the stress-tolerant wild tomato species Solanum pennellii.</title>
        <authorList>
            <person name="Bolger A."/>
            <person name="Scossa F."/>
            <person name="Bolger M.E."/>
            <person name="Lanz C."/>
            <person name="Maumus F."/>
            <person name="Tohge T."/>
            <person name="Quesneville H."/>
            <person name="Alseekh S."/>
            <person name="Sorensen I."/>
            <person name="Lichtenstein G."/>
            <person name="Fich E.A."/>
            <person name="Conte M."/>
            <person name="Keller H."/>
            <person name="Schneeberger K."/>
            <person name="Schwacke R."/>
            <person name="Ofner I."/>
            <person name="Vrebalov J."/>
            <person name="Xu Y."/>
            <person name="Osorio S."/>
            <person name="Aflitos S.A."/>
            <person name="Schijlen E."/>
            <person name="Jimenez-Gomez J.M."/>
            <person name="Ryngajllo M."/>
            <person name="Kimura S."/>
            <person name="Kumar R."/>
            <person name="Koenig D."/>
            <person name="Headland L.R."/>
            <person name="Maloof J.N."/>
            <person name="Sinha N."/>
            <person name="van Ham R.C."/>
            <person name="Lankhorst R.K."/>
            <person name="Mao L."/>
            <person name="Vogel A."/>
            <person name="Arsova B."/>
            <person name="Panstruga R."/>
            <person name="Fei Z."/>
            <person name="Rose J.K."/>
            <person name="Zamir D."/>
            <person name="Carrari F."/>
            <person name="Giovannoni J.J."/>
            <person name="Weigel D."/>
            <person name="Usadel B."/>
            <person name="Fernie A.R."/>
        </authorList>
    </citation>
    <scope>NUCLEOTIDE SEQUENCE [LARGE SCALE GENOMIC DNA]</scope>
    <source>
        <strain evidence="2">cv. LA0716</strain>
    </source>
</reference>
<name>A0ABM1H7C8_SOLPN</name>
<feature type="compositionally biased region" description="Basic and acidic residues" evidence="1">
    <location>
        <begin position="131"/>
        <end position="143"/>
    </location>
</feature>
<evidence type="ECO:0000313" key="2">
    <source>
        <dbReference type="Proteomes" id="UP000694930"/>
    </source>
</evidence>
<dbReference type="RefSeq" id="XP_015081427.1">
    <property type="nucleotide sequence ID" value="XM_015225941.1"/>
</dbReference>
<reference evidence="3" key="2">
    <citation type="submission" date="2025-08" db="UniProtKB">
        <authorList>
            <consortium name="RefSeq"/>
        </authorList>
    </citation>
    <scope>IDENTIFICATION</scope>
</reference>
<sequence>MHAMEMKMLRWMYGHTMSDMIRNEEMGVAFALCSRQDKESETQKNEVKEEVVKEIAILLKEKVGGISSNDGRRGNVFCGSIDGEGEGGHDRGGSDSDGSEGGKCGSGGREGGSSYGGGGGNDDYNFGGKKGGNDGDSRMDRDGGGGNKGRGRVGKKRIFVYIIKFEEFKIRSMNTNFEILVSTR</sequence>
<keyword evidence="2" id="KW-1185">Reference proteome</keyword>